<organism evidence="5 6">
    <name type="scientific">Escherichia coli</name>
    <dbReference type="NCBI Taxonomy" id="562"/>
    <lineage>
        <taxon>Bacteria</taxon>
        <taxon>Pseudomonadati</taxon>
        <taxon>Pseudomonadota</taxon>
        <taxon>Gammaproteobacteria</taxon>
        <taxon>Enterobacterales</taxon>
        <taxon>Enterobacteriaceae</taxon>
        <taxon>Escherichia</taxon>
    </lineage>
</organism>
<dbReference type="PRINTS" id="PR00081">
    <property type="entry name" value="GDHRDH"/>
</dbReference>
<evidence type="ECO:0000256" key="2">
    <source>
        <dbReference type="ARBA" id="ARBA00023002"/>
    </source>
</evidence>
<evidence type="ECO:0000256" key="3">
    <source>
        <dbReference type="ARBA" id="ARBA00067437"/>
    </source>
</evidence>
<evidence type="ECO:0000256" key="1">
    <source>
        <dbReference type="ARBA" id="ARBA00006484"/>
    </source>
</evidence>
<feature type="region of interest" description="Disordered" evidence="4">
    <location>
        <begin position="1"/>
        <end position="32"/>
    </location>
</feature>
<evidence type="ECO:0000313" key="5">
    <source>
        <dbReference type="EMBL" id="VFT67490.1"/>
    </source>
</evidence>
<dbReference type="SUPFAM" id="SSF51735">
    <property type="entry name" value="NAD(P)-binding Rossmann-fold domains"/>
    <property type="match status" value="1"/>
</dbReference>
<dbReference type="NCBIfam" id="NF005939">
    <property type="entry name" value="PRK07985.1"/>
    <property type="match status" value="1"/>
</dbReference>
<dbReference type="PROSITE" id="PS00061">
    <property type="entry name" value="ADH_SHORT"/>
    <property type="match status" value="1"/>
</dbReference>
<dbReference type="InterPro" id="IPR020904">
    <property type="entry name" value="Sc_DH/Rdtase_CS"/>
</dbReference>
<proteinExistence type="inferred from homology"/>
<dbReference type="InterPro" id="IPR036291">
    <property type="entry name" value="NAD(P)-bd_dom_sf"/>
</dbReference>
<accession>A0A485JBC9</accession>
<sequence>MSHLKDPTTQYYTGEYPKQKQPTPGIQAKMTPVPDCGEKTYVGSGRLKDRKALVTGGDSGIGRAAAIAYAREGADVAISYLPVEEQDAQDVKKIIEECGRKAVLLPGDLSDEKFARSLVHEAHKALGGLDIMALVAGKQVAIPDIADLTSEQFQKTFAINVFALFWLTQEAIPLLPKGASIITTSSIQAYQPSPHLLDYAATKAAILNYSRGLAKQVAEKGIRVNIVAPGPIWTALQISGGQTQDKIPAVWSENADEACGATGGTGPCICLSGKSGVELRHRRSAWRVRRRAFRLKKCPVVKSNRASFLFRFGSFFADQTYLQVTRLMQRIHYLHQRLVIDGFIRSEEDGGVFLAFG</sequence>
<dbReference type="Proteomes" id="UP000358010">
    <property type="component" value="Unassembled WGS sequence"/>
</dbReference>
<dbReference type="PRINTS" id="PR00080">
    <property type="entry name" value="SDRFAMILY"/>
</dbReference>
<dbReference type="AlphaFoldDB" id="A0A485JBC9"/>
<evidence type="ECO:0000313" key="6">
    <source>
        <dbReference type="Proteomes" id="UP000358010"/>
    </source>
</evidence>
<dbReference type="FunFam" id="3.40.50.720:FF:000097">
    <property type="entry name" value="SDR family oxidoreductase"/>
    <property type="match status" value="1"/>
</dbReference>
<dbReference type="PANTHER" id="PTHR48107:SF16">
    <property type="entry name" value="NADPH-DEPENDENT ALDEHYDE REDUCTASE 1, CHLOROPLASTIC"/>
    <property type="match status" value="1"/>
</dbReference>
<protein>
    <recommendedName>
        <fullName evidence="3">Uncharacterized oxidoreductase YghA</fullName>
    </recommendedName>
</protein>
<reference evidence="5 6" key="1">
    <citation type="submission" date="2019-03" db="EMBL/GenBank/DDBJ databases">
        <authorList>
            <consortium name="Pathogen Informatics"/>
        </authorList>
    </citation>
    <scope>NUCLEOTIDE SEQUENCE [LARGE SCALE GENOMIC DNA]</scope>
    <source>
        <strain evidence="5 6">NCTC10974</strain>
    </source>
</reference>
<evidence type="ECO:0000256" key="4">
    <source>
        <dbReference type="SAM" id="MobiDB-lite"/>
    </source>
</evidence>
<dbReference type="Pfam" id="PF13561">
    <property type="entry name" value="adh_short_C2"/>
    <property type="match status" value="1"/>
</dbReference>
<dbReference type="Gene3D" id="3.40.50.720">
    <property type="entry name" value="NAD(P)-binding Rossmann-like Domain"/>
    <property type="match status" value="1"/>
</dbReference>
<dbReference type="InterPro" id="IPR002347">
    <property type="entry name" value="SDR_fam"/>
</dbReference>
<dbReference type="PANTHER" id="PTHR48107">
    <property type="entry name" value="NADPH-DEPENDENT ALDEHYDE REDUCTASE-LIKE PROTEIN, CHLOROPLASTIC-RELATED"/>
    <property type="match status" value="1"/>
</dbReference>
<comment type="similarity">
    <text evidence="1">Belongs to the short-chain dehydrogenases/reductases (SDR) family.</text>
</comment>
<dbReference type="EMBL" id="CAADJZ010000001">
    <property type="protein sequence ID" value="VFT67490.1"/>
    <property type="molecule type" value="Genomic_DNA"/>
</dbReference>
<keyword evidence="2 5" id="KW-0560">Oxidoreductase</keyword>
<gene>
    <name evidence="5" type="primary">yghA</name>
    <name evidence="5" type="ORF">NCTC10974_00936</name>
</gene>
<name>A0A485JBC9_ECOLX</name>
<dbReference type="GO" id="GO:0016614">
    <property type="term" value="F:oxidoreductase activity, acting on CH-OH group of donors"/>
    <property type="evidence" value="ECO:0007669"/>
    <property type="project" value="UniProtKB-ARBA"/>
</dbReference>